<dbReference type="Gene3D" id="3.40.50.10330">
    <property type="entry name" value="Probable inorganic polyphosphate/atp-NAD kinase, domain 1"/>
    <property type="match status" value="1"/>
</dbReference>
<dbReference type="PANTHER" id="PTHR40697:SF2">
    <property type="entry name" value="ATP-NAD KINASE-RELATED"/>
    <property type="match status" value="1"/>
</dbReference>
<keyword evidence="2" id="KW-1185">Reference proteome</keyword>
<keyword evidence="1" id="KW-0808">Transferase</keyword>
<dbReference type="Proteomes" id="UP001501803">
    <property type="component" value="Unassembled WGS sequence"/>
</dbReference>
<dbReference type="InterPro" id="IPR039065">
    <property type="entry name" value="AcoX-like"/>
</dbReference>
<dbReference type="InterPro" id="IPR016064">
    <property type="entry name" value="NAD/diacylglycerol_kinase_sf"/>
</dbReference>
<evidence type="ECO:0000313" key="2">
    <source>
        <dbReference type="Proteomes" id="UP001501803"/>
    </source>
</evidence>
<comment type="caution">
    <text evidence="1">The sequence shown here is derived from an EMBL/GenBank/DDBJ whole genome shotgun (WGS) entry which is preliminary data.</text>
</comment>
<organism evidence="1 2">
    <name type="scientific">Leifsonia kafniensis</name>
    <dbReference type="NCBI Taxonomy" id="475957"/>
    <lineage>
        <taxon>Bacteria</taxon>
        <taxon>Bacillati</taxon>
        <taxon>Actinomycetota</taxon>
        <taxon>Actinomycetes</taxon>
        <taxon>Micrococcales</taxon>
        <taxon>Microbacteriaceae</taxon>
        <taxon>Leifsonia</taxon>
    </lineage>
</organism>
<dbReference type="InterPro" id="IPR017438">
    <property type="entry name" value="ATP-NAD_kinase_N"/>
</dbReference>
<sequence>MIRTIGLLINPVAGVGGPAGLKGSDGPDVQAAALARGAQARSGERAVAALTVVAAAHPHAEIITADGAMGADAVRQAGLAARVVYQADSPSTGADTTAAALAIEEAGADLILFVGGDGTARDVASALRPWQPMLGVPAGVKMYSGCFAVSPTAAGALAAHWLGDEQIPLTEREVLDVDEEQIRHGRVDPKLFALVQVPFVLGRTQSRKSATPVSEAAAVQAAARGAVAAMNSGTHYLLGPGGTTREIARQLGIEKTPLGVDVVRVDAARKGELVLADASEQQLLDLIAGRALLAAEPLPASDSSRVRSNRRVLTAGGDDVSARAVTDGVARATGVARTQAVVTVIGGQGFLLGRGNQQISASVVAALGENPLLVVATEQKLALLLGQPLLVDTGNPVVDRSLAGYIRVITGVGSAGVYPVTAPEVTEPVSAPVSAQASPQISAPVVSLTKDEGAQSCV</sequence>
<dbReference type="Pfam" id="PF20143">
    <property type="entry name" value="NAD_kinase_C"/>
    <property type="match status" value="1"/>
</dbReference>
<protein>
    <submittedName>
        <fullName evidence="1">ATP-NAD kinase family protein</fullName>
    </submittedName>
</protein>
<dbReference type="SUPFAM" id="SSF111331">
    <property type="entry name" value="NAD kinase/diacylglycerol kinase-like"/>
    <property type="match status" value="1"/>
</dbReference>
<name>A0ABP7KFL0_9MICO</name>
<dbReference type="InterPro" id="IPR002504">
    <property type="entry name" value="NADK"/>
</dbReference>
<keyword evidence="1" id="KW-0418">Kinase</keyword>
<reference evidence="2" key="1">
    <citation type="journal article" date="2019" name="Int. J. Syst. Evol. Microbiol.">
        <title>The Global Catalogue of Microorganisms (GCM) 10K type strain sequencing project: providing services to taxonomists for standard genome sequencing and annotation.</title>
        <authorList>
            <consortium name="The Broad Institute Genomics Platform"/>
            <consortium name="The Broad Institute Genome Sequencing Center for Infectious Disease"/>
            <person name="Wu L."/>
            <person name="Ma J."/>
        </authorList>
    </citation>
    <scope>NUCLEOTIDE SEQUENCE [LARGE SCALE GENOMIC DNA]</scope>
    <source>
        <strain evidence="2">JCM 17021</strain>
    </source>
</reference>
<dbReference type="PANTHER" id="PTHR40697">
    <property type="entry name" value="ACETOIN CATABOLISM PROTEIN X"/>
    <property type="match status" value="1"/>
</dbReference>
<dbReference type="EMBL" id="BAABCN010000003">
    <property type="protein sequence ID" value="GAA3876092.1"/>
    <property type="molecule type" value="Genomic_DNA"/>
</dbReference>
<evidence type="ECO:0000313" key="1">
    <source>
        <dbReference type="EMBL" id="GAA3876092.1"/>
    </source>
</evidence>
<dbReference type="Pfam" id="PF01513">
    <property type="entry name" value="NAD_kinase"/>
    <property type="match status" value="1"/>
</dbReference>
<proteinExistence type="predicted"/>
<gene>
    <name evidence="1" type="ORF">GCM10022381_18450</name>
</gene>
<accession>A0ABP7KFL0</accession>
<dbReference type="GO" id="GO:0016301">
    <property type="term" value="F:kinase activity"/>
    <property type="evidence" value="ECO:0007669"/>
    <property type="project" value="UniProtKB-KW"/>
</dbReference>
<dbReference type="RefSeq" id="WP_345065230.1">
    <property type="nucleotide sequence ID" value="NZ_BAABCN010000003.1"/>
</dbReference>